<dbReference type="SUPFAM" id="SSF56601">
    <property type="entry name" value="beta-lactamase/transpeptidase-like"/>
    <property type="match status" value="1"/>
</dbReference>
<accession>A0A2P6AUL6</accession>
<protein>
    <submittedName>
        <fullName evidence="2">Serine hydrolase</fullName>
    </submittedName>
</protein>
<dbReference type="Pfam" id="PF00144">
    <property type="entry name" value="Beta-lactamase"/>
    <property type="match status" value="1"/>
</dbReference>
<evidence type="ECO:0000313" key="2">
    <source>
        <dbReference type="EMBL" id="PQA50199.1"/>
    </source>
</evidence>
<proteinExistence type="predicted"/>
<dbReference type="InterPro" id="IPR012338">
    <property type="entry name" value="Beta-lactam/transpept-like"/>
</dbReference>
<comment type="caution">
    <text evidence="2">The sequence shown here is derived from an EMBL/GenBank/DDBJ whole genome shotgun (WGS) entry which is preliminary data.</text>
</comment>
<dbReference type="RefSeq" id="WP_105191169.1">
    <property type="nucleotide sequence ID" value="NZ_PTQZ01000018.1"/>
</dbReference>
<dbReference type="InterPro" id="IPR001466">
    <property type="entry name" value="Beta-lactam-related"/>
</dbReference>
<dbReference type="GO" id="GO:0016787">
    <property type="term" value="F:hydrolase activity"/>
    <property type="evidence" value="ECO:0007669"/>
    <property type="project" value="UniProtKB-KW"/>
</dbReference>
<dbReference type="PANTHER" id="PTHR43319:SF3">
    <property type="entry name" value="BETA-LACTAMASE-RELATED DOMAIN-CONTAINING PROTEIN"/>
    <property type="match status" value="1"/>
</dbReference>
<keyword evidence="3" id="KW-1185">Reference proteome</keyword>
<evidence type="ECO:0000259" key="1">
    <source>
        <dbReference type="Pfam" id="PF00144"/>
    </source>
</evidence>
<feature type="domain" description="Beta-lactamase-related" evidence="1">
    <location>
        <begin position="50"/>
        <end position="393"/>
    </location>
</feature>
<evidence type="ECO:0000313" key="3">
    <source>
        <dbReference type="Proteomes" id="UP000243900"/>
    </source>
</evidence>
<dbReference type="Gene3D" id="3.40.710.10">
    <property type="entry name" value="DD-peptidase/beta-lactamase superfamily"/>
    <property type="match status" value="1"/>
</dbReference>
<dbReference type="InterPro" id="IPR052907">
    <property type="entry name" value="Beta-lactamase/esterase"/>
</dbReference>
<dbReference type="OrthoDB" id="5705574at2"/>
<gene>
    <name evidence="2" type="ORF">C5O18_01835</name>
</gene>
<dbReference type="EMBL" id="PTQZ01000018">
    <property type="protein sequence ID" value="PQA50199.1"/>
    <property type="molecule type" value="Genomic_DNA"/>
</dbReference>
<organism evidence="2 3">
    <name type="scientific">Amnimonas aquatica</name>
    <dbReference type="NCBI Taxonomy" id="2094561"/>
    <lineage>
        <taxon>Bacteria</taxon>
        <taxon>Pseudomonadati</taxon>
        <taxon>Pseudomonadota</taxon>
        <taxon>Gammaproteobacteria</taxon>
        <taxon>Moraxellales</taxon>
        <taxon>Moraxellaceae</taxon>
        <taxon>Amnimonas</taxon>
    </lineage>
</organism>
<sequence length="416" mass="45022">MKLLSTNTCRVPRDLAGVTSYDPAAEADPQAAGLDEARKQRIWRAVEGLYATGISPAITFCLRRHGQVVLNRAIGHRIGNGPGDTPDTPKQLATPDTPMCLFSASKVVTAMLVHKLAETHQLDLLAPVSHYLPAFAANGKKHVTIAHILAHRAGIPTIEGDFDVELLFDTPKVVDILFNARPASRSGHRAAYHAVTGGYILGELIRAATGEDAREYLRKTVQEPLGMTYFNYGLKPEHRGREAIGYATGLKPVLAVDWFLKNALGGDLDTVVDVTNDPRFMDIICPAGNIFATAEEAGRFFELLLRGGELDGVRVFDPLTIRRATLEAGKPQFDGTLLAPLRYSHGMMLGGNPVGLYGPMTGRAFGHLGFSNIFCWADPERDISVSLLTSGKPVLGTHLAALGKLLATLSFQLPRQ</sequence>
<keyword evidence="2" id="KW-0378">Hydrolase</keyword>
<dbReference type="PANTHER" id="PTHR43319">
    <property type="entry name" value="BETA-LACTAMASE-RELATED"/>
    <property type="match status" value="1"/>
</dbReference>
<reference evidence="3" key="1">
    <citation type="submission" date="2018-02" db="EMBL/GenBank/DDBJ databases">
        <title>Genome sequencing of Solimonas sp. HR-BB.</title>
        <authorList>
            <person name="Lee Y."/>
            <person name="Jeon C.O."/>
        </authorList>
    </citation>
    <scope>NUCLEOTIDE SEQUENCE [LARGE SCALE GENOMIC DNA]</scope>
    <source>
        <strain evidence="3">HR-E</strain>
    </source>
</reference>
<dbReference type="Proteomes" id="UP000243900">
    <property type="component" value="Unassembled WGS sequence"/>
</dbReference>
<dbReference type="AlphaFoldDB" id="A0A2P6AUL6"/>
<name>A0A2P6AUL6_9GAMM</name>